<evidence type="ECO:0000313" key="2">
    <source>
        <dbReference type="Proteomes" id="UP000045285"/>
    </source>
</evidence>
<evidence type="ECO:0000313" key="1">
    <source>
        <dbReference type="EMBL" id="CDX22734.1"/>
    </source>
</evidence>
<evidence type="ECO:0008006" key="3">
    <source>
        <dbReference type="Google" id="ProtNLM"/>
    </source>
</evidence>
<sequence length="165" mass="17962">MNAAPFSSLSDGHQRLQALVGAWRGEEEVAATQWADAGTATSEVQAEAQFGGLFVVQRYRQRRDGTISFGSHNVFGFDQPNGLATMHQFDSMGFVPMSPATGAWSGNELMLERSSPRGAARVTYGFDGADTYRMKLQFKPAGSNAWQDMVGGVYRRVAPSEMKEG</sequence>
<keyword evidence="2" id="KW-1185">Reference proteome</keyword>
<dbReference type="Proteomes" id="UP000045285">
    <property type="component" value="Unassembled WGS sequence"/>
</dbReference>
<organism evidence="1 2">
    <name type="scientific">Mesorhizobium plurifarium</name>
    <dbReference type="NCBI Taxonomy" id="69974"/>
    <lineage>
        <taxon>Bacteria</taxon>
        <taxon>Pseudomonadati</taxon>
        <taxon>Pseudomonadota</taxon>
        <taxon>Alphaproteobacteria</taxon>
        <taxon>Hyphomicrobiales</taxon>
        <taxon>Phyllobacteriaceae</taxon>
        <taxon>Mesorhizobium</taxon>
    </lineage>
</organism>
<dbReference type="Pfam" id="PF07617">
    <property type="entry name" value="DUF1579"/>
    <property type="match status" value="1"/>
</dbReference>
<protein>
    <recommendedName>
        <fullName evidence="3">DUF1579 domain-containing protein</fullName>
    </recommendedName>
</protein>
<gene>
    <name evidence="1" type="ORF">MPL3356_40071</name>
</gene>
<reference evidence="2" key="1">
    <citation type="submission" date="2014-08" db="EMBL/GenBank/DDBJ databases">
        <authorList>
            <person name="Moulin L."/>
        </authorList>
    </citation>
    <scope>NUCLEOTIDE SEQUENCE [LARGE SCALE GENOMIC DNA]</scope>
</reference>
<dbReference type="InterPro" id="IPR011473">
    <property type="entry name" value="DUF1579"/>
</dbReference>
<dbReference type="AlphaFoldDB" id="A0A090E015"/>
<accession>A0A090E015</accession>
<name>A0A090E015_MESPL</name>
<proteinExistence type="predicted"/>
<dbReference type="EMBL" id="CCMZ01000034">
    <property type="protein sequence ID" value="CDX22734.1"/>
    <property type="molecule type" value="Genomic_DNA"/>
</dbReference>